<evidence type="ECO:0000256" key="1">
    <source>
        <dbReference type="ARBA" id="ARBA00004496"/>
    </source>
</evidence>
<dbReference type="Gene3D" id="3.40.50.2000">
    <property type="entry name" value="Glycogen Phosphorylase B"/>
    <property type="match status" value="1"/>
</dbReference>
<evidence type="ECO:0000256" key="3">
    <source>
        <dbReference type="ARBA" id="ARBA00022490"/>
    </source>
</evidence>
<dbReference type="GO" id="GO:0005085">
    <property type="term" value="F:guanyl-nucleotide exchange factor activity"/>
    <property type="evidence" value="ECO:0007669"/>
    <property type="project" value="InterPro"/>
</dbReference>
<dbReference type="InterPro" id="IPR001452">
    <property type="entry name" value="SH3_domain"/>
</dbReference>
<keyword evidence="13" id="KW-1185">Reference proteome</keyword>
<dbReference type="GO" id="GO:0016758">
    <property type="term" value="F:hexosyltransferase activity"/>
    <property type="evidence" value="ECO:0007669"/>
    <property type="project" value="InterPro"/>
</dbReference>
<dbReference type="Proteomes" id="UP000054630">
    <property type="component" value="Unassembled WGS sequence"/>
</dbReference>
<comment type="subcellular location">
    <subcellularLocation>
        <location evidence="1">Cytoplasm</location>
    </subcellularLocation>
</comment>
<keyword evidence="3" id="KW-0963">Cytoplasm</keyword>
<dbReference type="GO" id="GO:0035025">
    <property type="term" value="P:positive regulation of Rho protein signal transduction"/>
    <property type="evidence" value="ECO:0007669"/>
    <property type="project" value="TreeGrafter"/>
</dbReference>
<protein>
    <submittedName>
        <fullName evidence="12">Intersectin-1</fullName>
    </submittedName>
</protein>
<dbReference type="CDD" id="cd00160">
    <property type="entry name" value="RhoGEF"/>
    <property type="match status" value="1"/>
</dbReference>
<evidence type="ECO:0000259" key="11">
    <source>
        <dbReference type="PROSITE" id="PS50222"/>
    </source>
</evidence>
<keyword evidence="2 5" id="KW-0728">SH3 domain</keyword>
<dbReference type="InterPro" id="IPR002048">
    <property type="entry name" value="EF_hand_dom"/>
</dbReference>
<dbReference type="PANTHER" id="PTHR46006">
    <property type="entry name" value="RHO GUANINE NUCLEOTIDE EXCHANGE FACTOR AT 64C, ISOFORM A"/>
    <property type="match status" value="1"/>
</dbReference>
<evidence type="ECO:0000259" key="10">
    <source>
        <dbReference type="PROSITE" id="PS50031"/>
    </source>
</evidence>
<dbReference type="CDD" id="cd00052">
    <property type="entry name" value="EH"/>
    <property type="match status" value="2"/>
</dbReference>
<feature type="domain" description="SH3" evidence="8">
    <location>
        <begin position="1235"/>
        <end position="1298"/>
    </location>
</feature>
<feature type="domain" description="DH" evidence="9">
    <location>
        <begin position="1435"/>
        <end position="1614"/>
    </location>
</feature>
<gene>
    <name evidence="12" type="primary">Itsn1</name>
    <name evidence="12" type="ORF">T07_12790</name>
</gene>
<dbReference type="InterPro" id="IPR035899">
    <property type="entry name" value="DBL_dom_sf"/>
</dbReference>
<dbReference type="STRING" id="6336.A0A0V0RSN3"/>
<dbReference type="PROSITE" id="PS50002">
    <property type="entry name" value="SH3"/>
    <property type="match status" value="5"/>
</dbReference>
<dbReference type="InterPro" id="IPR051480">
    <property type="entry name" value="Endocytic_GEF_Adapter"/>
</dbReference>
<dbReference type="SMART" id="SM00325">
    <property type="entry name" value="RhoGEF"/>
    <property type="match status" value="1"/>
</dbReference>
<feature type="region of interest" description="Disordered" evidence="7">
    <location>
        <begin position="551"/>
        <end position="585"/>
    </location>
</feature>
<comment type="caution">
    <text evidence="12">The sequence shown here is derived from an EMBL/GenBank/DDBJ whole genome shotgun (WGS) entry which is preliminary data.</text>
</comment>
<dbReference type="InterPro" id="IPR044399">
    <property type="entry name" value="Mb-like_M"/>
</dbReference>
<feature type="domain" description="EH" evidence="10">
    <location>
        <begin position="286"/>
        <end position="370"/>
    </location>
</feature>
<evidence type="ECO:0000313" key="13">
    <source>
        <dbReference type="Proteomes" id="UP000054630"/>
    </source>
</evidence>
<organism evidence="12 13">
    <name type="scientific">Trichinella nelsoni</name>
    <dbReference type="NCBI Taxonomy" id="6336"/>
    <lineage>
        <taxon>Eukaryota</taxon>
        <taxon>Metazoa</taxon>
        <taxon>Ecdysozoa</taxon>
        <taxon>Nematoda</taxon>
        <taxon>Enoplea</taxon>
        <taxon>Dorylaimia</taxon>
        <taxon>Trichinellida</taxon>
        <taxon>Trichinellidae</taxon>
        <taxon>Trichinella</taxon>
    </lineage>
</organism>
<dbReference type="Gene3D" id="2.30.30.40">
    <property type="entry name" value="SH3 Domains"/>
    <property type="match status" value="5"/>
</dbReference>
<dbReference type="Pfam" id="PF04101">
    <property type="entry name" value="Glyco_tran_28_C"/>
    <property type="match status" value="1"/>
</dbReference>
<dbReference type="CDD" id="cd11836">
    <property type="entry name" value="SH3_Intersectin_1"/>
    <property type="match status" value="1"/>
</dbReference>
<dbReference type="Pfam" id="PF16652">
    <property type="entry name" value="PH_13"/>
    <property type="match status" value="1"/>
</dbReference>
<dbReference type="InterPro" id="IPR007235">
    <property type="entry name" value="Glyco_trans_28_C"/>
</dbReference>
<dbReference type="PANTHER" id="PTHR46006:SF6">
    <property type="entry name" value="INTERSECTIN-2 ISOFORM X1"/>
    <property type="match status" value="1"/>
</dbReference>
<evidence type="ECO:0000256" key="5">
    <source>
        <dbReference type="PROSITE-ProRule" id="PRU00192"/>
    </source>
</evidence>
<evidence type="ECO:0000256" key="4">
    <source>
        <dbReference type="ARBA" id="ARBA00022837"/>
    </source>
</evidence>
<dbReference type="SMART" id="SM00326">
    <property type="entry name" value="SH3"/>
    <property type="match status" value="5"/>
</dbReference>
<dbReference type="GO" id="GO:0019825">
    <property type="term" value="F:oxygen binding"/>
    <property type="evidence" value="ECO:0007669"/>
    <property type="project" value="InterPro"/>
</dbReference>
<dbReference type="Gene3D" id="1.20.900.10">
    <property type="entry name" value="Dbl homology (DH) domain"/>
    <property type="match status" value="1"/>
</dbReference>
<feature type="domain" description="SH3" evidence="8">
    <location>
        <begin position="1312"/>
        <end position="1373"/>
    </location>
</feature>
<dbReference type="SUPFAM" id="SSF48065">
    <property type="entry name" value="DBL homology domain (DH-domain)"/>
    <property type="match status" value="1"/>
</dbReference>
<dbReference type="PROSITE" id="PS50222">
    <property type="entry name" value="EF_HAND_2"/>
    <property type="match status" value="1"/>
</dbReference>
<feature type="region of interest" description="Disordered" evidence="7">
    <location>
        <begin position="1096"/>
        <end position="1135"/>
    </location>
</feature>
<dbReference type="Gene3D" id="1.10.490.10">
    <property type="entry name" value="Globins"/>
    <property type="match status" value="1"/>
</dbReference>
<dbReference type="Pfam" id="PF00621">
    <property type="entry name" value="RhoGEF"/>
    <property type="match status" value="1"/>
</dbReference>
<feature type="coiled-coil region" evidence="6">
    <location>
        <begin position="1768"/>
        <end position="1795"/>
    </location>
</feature>
<dbReference type="InterPro" id="IPR001849">
    <property type="entry name" value="PH_domain"/>
</dbReference>
<name>A0A0V0RSN3_9BILA</name>
<dbReference type="Gene3D" id="1.10.238.10">
    <property type="entry name" value="EF-hand"/>
    <property type="match status" value="2"/>
</dbReference>
<dbReference type="Pfam" id="PF00018">
    <property type="entry name" value="SH3_1"/>
    <property type="match status" value="5"/>
</dbReference>
<dbReference type="CDD" id="cd11839">
    <property type="entry name" value="SH3_Intersectin_4"/>
    <property type="match status" value="1"/>
</dbReference>
<evidence type="ECO:0000259" key="8">
    <source>
        <dbReference type="PROSITE" id="PS50002"/>
    </source>
</evidence>
<dbReference type="SMART" id="SM00233">
    <property type="entry name" value="PH"/>
    <property type="match status" value="1"/>
</dbReference>
<dbReference type="GO" id="GO:0020037">
    <property type="term" value="F:heme binding"/>
    <property type="evidence" value="ECO:0007669"/>
    <property type="project" value="InterPro"/>
</dbReference>
<accession>A0A0V0RSN3</accession>
<keyword evidence="4" id="KW-0106">Calcium</keyword>
<dbReference type="InterPro" id="IPR000261">
    <property type="entry name" value="EH_dom"/>
</dbReference>
<dbReference type="InterPro" id="IPR012292">
    <property type="entry name" value="Globin/Proto"/>
</dbReference>
<dbReference type="SUPFAM" id="SSF50729">
    <property type="entry name" value="PH domain-like"/>
    <property type="match status" value="1"/>
</dbReference>
<dbReference type="InterPro" id="IPR011992">
    <property type="entry name" value="EF-hand-dom_pair"/>
</dbReference>
<evidence type="ECO:0000313" key="12">
    <source>
        <dbReference type="EMBL" id="KRX17491.1"/>
    </source>
</evidence>
<feature type="domain" description="EF-hand" evidence="11">
    <location>
        <begin position="437"/>
        <end position="472"/>
    </location>
</feature>
<dbReference type="GO" id="GO:0005509">
    <property type="term" value="F:calcium ion binding"/>
    <property type="evidence" value="ECO:0007669"/>
    <property type="project" value="InterPro"/>
</dbReference>
<feature type="domain" description="EH" evidence="10">
    <location>
        <begin position="404"/>
        <end position="481"/>
    </location>
</feature>
<dbReference type="OrthoDB" id="2015333at2759"/>
<dbReference type="SUPFAM" id="SSF53756">
    <property type="entry name" value="UDP-Glycosyltransferase/glycogen phosphorylase"/>
    <property type="match status" value="1"/>
</dbReference>
<keyword evidence="6" id="KW-0175">Coiled coil</keyword>
<dbReference type="EMBL" id="JYDL01000087">
    <property type="protein sequence ID" value="KRX17491.1"/>
    <property type="molecule type" value="Genomic_DNA"/>
</dbReference>
<proteinExistence type="predicted"/>
<feature type="region of interest" description="Disordered" evidence="7">
    <location>
        <begin position="1384"/>
        <end position="1403"/>
    </location>
</feature>
<evidence type="ECO:0000259" key="9">
    <source>
        <dbReference type="PROSITE" id="PS50010"/>
    </source>
</evidence>
<dbReference type="PROSITE" id="PS00018">
    <property type="entry name" value="EF_HAND_1"/>
    <property type="match status" value="2"/>
</dbReference>
<dbReference type="SMART" id="SM00054">
    <property type="entry name" value="EFh"/>
    <property type="match status" value="2"/>
</dbReference>
<feature type="region of interest" description="Disordered" evidence="7">
    <location>
        <begin position="961"/>
        <end position="986"/>
    </location>
</feature>
<dbReference type="InterPro" id="IPR011993">
    <property type="entry name" value="PH-like_dom_sf"/>
</dbReference>
<sequence>MWRKDILHRAPPFSPRTRFQILDTPITASSLIDIILAVSIEVEDKRIVEAIHSIYRHTIDVEPEKLIKGDEFYFSQSISLFKTAVDYICKRFQLKWRAIEKAAKGKEKTDISKIKEKYFRLFVTVGSTEFDNLIAAVTSDSVLSALKSIGVGEIRLQIGRGRHESVSNLQITEPSIVFYRYKNSLAEDLKWADLVISHAGAASCLEALELEKPLLVVVNDSLLDNHQIELADRLSKDGVLHYCTVGSLADTVRLFPSLNRKRWKAGDPEIFVTCDMVADNWELTPEQCFRYSQQPINGMLTGDQAKTFFTQFRLPSSMLAEIWNLSDISQDGMLDQVEFALAMFLVEKRMHGANMPKFLPSSMINQASRLCGVPQRRASAAQAGLGALIGTVRPPTGINLSTPDRSKYGHLFHGMDQTKSGYLTGKDARLILSRSGLSNDVLARIWFLSDLDKDGRLNLDEFCLAMGYIDAAKAGITLPAVADVVRDPRKRNKSMGTESVESIEFGASVESGDENRLRSAAKSFEDKRRENFERGQVELDRRRQQLLKVERQEREERERKERDEQARKERERQEAERRRQVEMEQRLQKQREEQLRLDQEHRKLVEQREAARRELERQRQLEWDKMRLEELTVQRQRELEAVCHGKRQRKNLAFQVQALGEKAVELNGKIGQLRQKVYDLTSTFDRMKQARDDKLRDIDCQRRSNDELNAKLHHLATKRQALLAKKQQFDLDRTTTLNDATSNELEQSLANRMQIIEGLRKNVDDNVLELRSKKSRCSVLEKQLEELGRLAQHEWRANEELIRRFDALRRQAELNENPTTATALYNDEPVLVAEGNEPAPVTVKYRALYEFVARTDDELSFQPGDVIFVFKNHACEPGWLAGQIKDKVGWFPEEFAECMEPIVEEDRLRYRHQQDANAENVVGEEGVVEQEQATLNPEIAPPPHQQQQATTIQKLESINEESFDKDDSNTATATATTGGGGDASSPGLYATALYNLHGKSENHLSFNKGDIIRIVEQQEMWWKGELEDGREGWFPKSYVKIREPSSSSSSQHTLKRGSLTFDFTTTDDTSRESKKRNDFVKNKALSVDVVTMPSSNRMNRAANDDGGGGQATDWWKTSNKHGDDDIGNGQQQSDQKQTVVSGEWYVATYSFVASEAGDLPFNVGDHILVTRKDSEWWTGIAGNMEGIFPANYVKPLDDTSSSFEVNGTATATTTAASDKQQDTKLPSVVLIEEPIYCELGQAIAPFQATDVNQLTLNLGDLVKIRTKSPTGWWEGELQAGGEKRIGWFPGVYVKIVDLQQPANNDYQVGKIESTQLVRAQYDYTRQQDVELTFKQGDMIKVLEKPDGDWWLGQCMSSGQLGLFPATYVVPSEEVNAEDIRVRVHNGNDDDDDGGGGGALKRSVSDADGRLSWTKRTADVSQTITNSSSWTETDRRRRCQLQELIQSERNYVDDLLMVRDVFQKPLSRQGLLSAQEVDRIFVSWSRLVKVSTRMLAKLQAADGDVEVGKMLLELLPFFEVFVCYGRQLRAALDFLDYKLKTNKLFEAVHIRCCNDSRARGLPLNYYLLLPMTRFTKYPLMLQQLLKQTSPAQADHDHLEQAVSALKQLCVKVNRLASEAENVHMLHWCQNHVRCDNTVPKLVFNGLTNRLGPRQFLHAGPLQKAKSGRLLVAFLFNDMLLLSTPDEPIIDPMAFKLSQNSELTFTLYKQPILLADISLQMSQDCGQHDHCNMNSNFGSADGCAFSILFNSDQRSIQLKALSSNSRLLWKKQLDSAIAKAKESNESVLQKQQQQQQNSRTLSLKHPIGRLNVDIQSVRNLPIPIDTRNCPVTVELSVADSKQLFIVDMNRKDVLCSGQFGFESLDSVLRVRFVVELQLAPNICVGRTEISIADMLKLAGPSRTPAVKALPLVSDFVTDNNPSSSTVCFFSSTFLILLLVYSFIDDIERTNAIDNRANSVVYLFVYSYEWLTEESDIEIVEFDYEEKIALQQTYDTIDMIINSLSYDNEQLAQLMIAFGCQHSFYTRRNFDPKYWNVFGDAMLHLVDDLPLKAFKRYRAKSIWFRFVYFVISHMQLGYTSTKRKRICRRNIRNVRTTFDVHDLNNSDAPSNNTAQHNTTRTKKQIIHRYGLVELG</sequence>
<dbReference type="PRINTS" id="PR00452">
    <property type="entry name" value="SH3DOMAIN"/>
</dbReference>
<evidence type="ECO:0000256" key="2">
    <source>
        <dbReference type="ARBA" id="ARBA00022443"/>
    </source>
</evidence>
<evidence type="ECO:0000256" key="7">
    <source>
        <dbReference type="SAM" id="MobiDB-lite"/>
    </source>
</evidence>
<dbReference type="CDD" id="cd00174">
    <property type="entry name" value="SH3"/>
    <property type="match status" value="1"/>
</dbReference>
<dbReference type="SMART" id="SM00027">
    <property type="entry name" value="EH"/>
    <property type="match status" value="2"/>
</dbReference>
<dbReference type="InterPro" id="IPR036028">
    <property type="entry name" value="SH3-like_dom_sf"/>
</dbReference>
<dbReference type="CDD" id="cd11837">
    <property type="entry name" value="SH3_Intersectin_2"/>
    <property type="match status" value="1"/>
</dbReference>
<reference evidence="12 13" key="1">
    <citation type="submission" date="2015-01" db="EMBL/GenBank/DDBJ databases">
        <title>Evolution of Trichinella species and genotypes.</title>
        <authorList>
            <person name="Korhonen P.K."/>
            <person name="Edoardo P."/>
            <person name="Giuseppe L.R."/>
            <person name="Gasser R.B."/>
        </authorList>
    </citation>
    <scope>NUCLEOTIDE SEQUENCE [LARGE SCALE GENOMIC DNA]</scope>
    <source>
        <strain evidence="12">ISS37</strain>
    </source>
</reference>
<dbReference type="InterPro" id="IPR018247">
    <property type="entry name" value="EF_Hand_1_Ca_BS"/>
</dbReference>
<evidence type="ECO:0000256" key="6">
    <source>
        <dbReference type="SAM" id="Coils"/>
    </source>
</evidence>
<dbReference type="PROSITE" id="PS50031">
    <property type="entry name" value="EH"/>
    <property type="match status" value="2"/>
</dbReference>
<dbReference type="Gene3D" id="2.30.29.30">
    <property type="entry name" value="Pleckstrin-homology domain (PH domain)/Phosphotyrosine-binding domain (PTB)"/>
    <property type="match status" value="1"/>
</dbReference>
<dbReference type="CDD" id="cd01040">
    <property type="entry name" value="Mb-like"/>
    <property type="match status" value="1"/>
</dbReference>
<dbReference type="SUPFAM" id="SSF50044">
    <property type="entry name" value="SH3-domain"/>
    <property type="match status" value="5"/>
</dbReference>
<dbReference type="PROSITE" id="PS50010">
    <property type="entry name" value="DH_2"/>
    <property type="match status" value="1"/>
</dbReference>
<dbReference type="Pfam" id="PF12763">
    <property type="entry name" value="EH"/>
    <property type="match status" value="2"/>
</dbReference>
<dbReference type="InterPro" id="IPR000219">
    <property type="entry name" value="DH_dom"/>
</dbReference>
<dbReference type="GO" id="GO:0005737">
    <property type="term" value="C:cytoplasm"/>
    <property type="evidence" value="ECO:0007669"/>
    <property type="project" value="UniProtKB-SubCell"/>
</dbReference>
<feature type="domain" description="SH3" evidence="8">
    <location>
        <begin position="840"/>
        <end position="901"/>
    </location>
</feature>
<feature type="domain" description="SH3" evidence="8">
    <location>
        <begin position="985"/>
        <end position="1044"/>
    </location>
</feature>
<feature type="domain" description="SH3" evidence="8">
    <location>
        <begin position="1140"/>
        <end position="1198"/>
    </location>
</feature>
<dbReference type="SUPFAM" id="SSF47473">
    <property type="entry name" value="EF-hand"/>
    <property type="match status" value="2"/>
</dbReference>